<keyword evidence="3" id="KW-1185">Reference proteome</keyword>
<evidence type="ECO:0000313" key="3">
    <source>
        <dbReference type="Proteomes" id="UP000694546"/>
    </source>
</evidence>
<organism evidence="2 3">
    <name type="scientific">Gadus morhua</name>
    <name type="common">Atlantic cod</name>
    <dbReference type="NCBI Taxonomy" id="8049"/>
    <lineage>
        <taxon>Eukaryota</taxon>
        <taxon>Metazoa</taxon>
        <taxon>Chordata</taxon>
        <taxon>Craniata</taxon>
        <taxon>Vertebrata</taxon>
        <taxon>Euteleostomi</taxon>
        <taxon>Actinopterygii</taxon>
        <taxon>Neopterygii</taxon>
        <taxon>Teleostei</taxon>
        <taxon>Neoteleostei</taxon>
        <taxon>Acanthomorphata</taxon>
        <taxon>Zeiogadaria</taxon>
        <taxon>Gadariae</taxon>
        <taxon>Gadiformes</taxon>
        <taxon>Gadoidei</taxon>
        <taxon>Gadidae</taxon>
        <taxon>Gadus</taxon>
    </lineage>
</organism>
<keyword evidence="1" id="KW-0472">Membrane</keyword>
<dbReference type="Ensembl" id="ENSGMOT00000025518.1">
    <property type="protein sequence ID" value="ENSGMOP00000063382.1"/>
    <property type="gene ID" value="ENSGMOG00000023039.1"/>
</dbReference>
<sequence>VDCFINASGCCSPTGWTVAPRPRDAAGGRASPTAAGGRPFPWVVTLASVLIFTIVVDIIGNLLVVISVLRNRKLRKAGRAFCIHVVT</sequence>
<protein>
    <submittedName>
        <fullName evidence="2">Uncharacterized protein</fullName>
    </submittedName>
</protein>
<accession>A0A8C5CMN0</accession>
<keyword evidence="1" id="KW-0812">Transmembrane</keyword>
<dbReference type="Gene3D" id="1.20.1070.10">
    <property type="entry name" value="Rhodopsin 7-helix transmembrane proteins"/>
    <property type="match status" value="1"/>
</dbReference>
<dbReference type="Proteomes" id="UP000694546">
    <property type="component" value="Chromosome 10"/>
</dbReference>
<reference evidence="2" key="2">
    <citation type="submission" date="2025-09" db="UniProtKB">
        <authorList>
            <consortium name="Ensembl"/>
        </authorList>
    </citation>
    <scope>IDENTIFICATION</scope>
</reference>
<keyword evidence="1" id="KW-1133">Transmembrane helix</keyword>
<evidence type="ECO:0000256" key="1">
    <source>
        <dbReference type="SAM" id="Phobius"/>
    </source>
</evidence>
<feature type="transmembrane region" description="Helical" evidence="1">
    <location>
        <begin position="42"/>
        <end position="69"/>
    </location>
</feature>
<evidence type="ECO:0000313" key="2">
    <source>
        <dbReference type="Ensembl" id="ENSGMOP00000063382.1"/>
    </source>
</evidence>
<dbReference type="OMA" id="DCFINAS"/>
<reference evidence="2" key="1">
    <citation type="submission" date="2025-08" db="UniProtKB">
        <authorList>
            <consortium name="Ensembl"/>
        </authorList>
    </citation>
    <scope>IDENTIFICATION</scope>
</reference>
<name>A0A8C5CMN0_GADMO</name>
<proteinExistence type="predicted"/>
<dbReference type="GeneTree" id="ENSGT01030000239874"/>
<dbReference type="AlphaFoldDB" id="A0A8C5CMN0"/>